<dbReference type="InterPro" id="IPR001810">
    <property type="entry name" value="F-box_dom"/>
</dbReference>
<dbReference type="Pfam" id="PF13540">
    <property type="entry name" value="RCC1_2"/>
    <property type="match status" value="1"/>
</dbReference>
<keyword evidence="4" id="KW-1185">Reference proteome</keyword>
<dbReference type="KEGG" id="bnn:FOA43_001296"/>
<gene>
    <name evidence="3" type="ORF">FOA43_001296</name>
</gene>
<dbReference type="OrthoDB" id="61110at2759"/>
<dbReference type="PROSITE" id="PS50012">
    <property type="entry name" value="RCC1_3"/>
    <property type="match status" value="1"/>
</dbReference>
<dbReference type="Gene3D" id="2.130.10.30">
    <property type="entry name" value="Regulator of chromosome condensation 1/beta-lactamase-inhibitor protein II"/>
    <property type="match status" value="2"/>
</dbReference>
<proteinExistence type="predicted"/>
<dbReference type="EMBL" id="CP064812">
    <property type="protein sequence ID" value="QPG73980.1"/>
    <property type="molecule type" value="Genomic_DNA"/>
</dbReference>
<evidence type="ECO:0000256" key="1">
    <source>
        <dbReference type="PROSITE-ProRule" id="PRU00235"/>
    </source>
</evidence>
<dbReference type="RefSeq" id="XP_038777545.1">
    <property type="nucleotide sequence ID" value="XM_038921617.1"/>
</dbReference>
<dbReference type="GeneID" id="62194697"/>
<dbReference type="InterPro" id="IPR009091">
    <property type="entry name" value="RCC1/BLIP-II"/>
</dbReference>
<sequence>MTFPLLDLPDDIISFHLVDCLDSKDIINLFLTCKQLYQILNSPVVWHSLYIKTFSDLGTDDYSFDSFYRWGPRVYKLRANSRLLTFGSNVFARLGEQIGPVSSYSGHYERVGLQKRIFKPITIDSIRNIADISAGGFSFQILTTNGELYYTGHMWHGGMRLDCPGPESRDDAIPLSNVHNRGSSAISRVETDQSNQGQTHFISVSSGRGHFIALDKSGIIWTWDSSFQSNQGVPLRLIRNGSVGANAVINRRITKIRAGWTLSSCLIDGVGIVIWSRRQNCTQWKNGRPVNSDGEYPAAFVSIVPKTADGNIADYVVLQDVLIYMTQKGRLFKVDNITETLPGHTNPGTRLNRFESYIKAHGSSKFVRLSGSFRTFTVISNNDNVLIGKSSCDHYNTPQIVHELQHKSISTISAGDYHFLALSRAGKLYTWGRESRFNGCLGLGKVSDIVNARIGHIDQQDLIVDKPTLNNIDGTVLAVAAAGWQSAILVGKDY</sequence>
<reference evidence="3" key="1">
    <citation type="submission" date="2020-10" db="EMBL/GenBank/DDBJ databases">
        <authorList>
            <person name="Roach M.J.R."/>
        </authorList>
    </citation>
    <scope>NUCLEOTIDE SEQUENCE</scope>
    <source>
        <strain evidence="3">CBS 1945</strain>
    </source>
</reference>
<dbReference type="SUPFAM" id="SSF50985">
    <property type="entry name" value="RCC1/BLIP-II"/>
    <property type="match status" value="1"/>
</dbReference>
<organism evidence="3 4">
    <name type="scientific">Eeniella nana</name>
    <name type="common">Yeast</name>
    <name type="synonym">Brettanomyces nanus</name>
    <dbReference type="NCBI Taxonomy" id="13502"/>
    <lineage>
        <taxon>Eukaryota</taxon>
        <taxon>Fungi</taxon>
        <taxon>Dikarya</taxon>
        <taxon>Ascomycota</taxon>
        <taxon>Saccharomycotina</taxon>
        <taxon>Pichiomycetes</taxon>
        <taxon>Pichiales</taxon>
        <taxon>Pichiaceae</taxon>
        <taxon>Brettanomyces</taxon>
    </lineage>
</organism>
<evidence type="ECO:0000313" key="4">
    <source>
        <dbReference type="Proteomes" id="UP000662931"/>
    </source>
</evidence>
<dbReference type="GO" id="GO:0005085">
    <property type="term" value="F:guanyl-nucleotide exchange factor activity"/>
    <property type="evidence" value="ECO:0007669"/>
    <property type="project" value="TreeGrafter"/>
</dbReference>
<feature type="repeat" description="RCC1" evidence="1">
    <location>
        <begin position="426"/>
        <end position="492"/>
    </location>
</feature>
<evidence type="ECO:0000313" key="3">
    <source>
        <dbReference type="EMBL" id="QPG73980.1"/>
    </source>
</evidence>
<protein>
    <recommendedName>
        <fullName evidence="2">F-box domain-containing protein</fullName>
    </recommendedName>
</protein>
<dbReference type="SUPFAM" id="SSF81383">
    <property type="entry name" value="F-box domain"/>
    <property type="match status" value="1"/>
</dbReference>
<dbReference type="GO" id="GO:0005737">
    <property type="term" value="C:cytoplasm"/>
    <property type="evidence" value="ECO:0007669"/>
    <property type="project" value="TreeGrafter"/>
</dbReference>
<feature type="domain" description="F-box" evidence="2">
    <location>
        <begin position="6"/>
        <end position="51"/>
    </location>
</feature>
<name>A0A875RNP2_EENNA</name>
<dbReference type="PANTHER" id="PTHR45982:SF6">
    <property type="entry name" value="SCF-ASSOCIATED FACTOR 1"/>
    <property type="match status" value="1"/>
</dbReference>
<dbReference type="Proteomes" id="UP000662931">
    <property type="component" value="Chromosome 1"/>
</dbReference>
<dbReference type="InterPro" id="IPR036047">
    <property type="entry name" value="F-box-like_dom_sf"/>
</dbReference>
<accession>A0A875RNP2</accession>
<dbReference type="InterPro" id="IPR051553">
    <property type="entry name" value="Ran_GTPase-activating"/>
</dbReference>
<dbReference type="InterPro" id="IPR000408">
    <property type="entry name" value="Reg_chr_condens"/>
</dbReference>
<dbReference type="Pfam" id="PF12937">
    <property type="entry name" value="F-box-like"/>
    <property type="match status" value="1"/>
</dbReference>
<evidence type="ECO:0000259" key="2">
    <source>
        <dbReference type="Pfam" id="PF12937"/>
    </source>
</evidence>
<dbReference type="PANTHER" id="PTHR45982">
    <property type="entry name" value="REGULATOR OF CHROMOSOME CONDENSATION"/>
    <property type="match status" value="1"/>
</dbReference>
<dbReference type="AlphaFoldDB" id="A0A875RNP2"/>